<dbReference type="PRINTS" id="PR00819">
    <property type="entry name" value="CBXCFQXSUPER"/>
</dbReference>
<evidence type="ECO:0000313" key="8">
    <source>
        <dbReference type="Proteomes" id="UP001590951"/>
    </source>
</evidence>
<dbReference type="EMBL" id="JBHFEH010000054">
    <property type="protein sequence ID" value="KAL2050035.1"/>
    <property type="molecule type" value="Genomic_DNA"/>
</dbReference>
<feature type="compositionally biased region" description="Basic and acidic residues" evidence="5">
    <location>
        <begin position="302"/>
        <end position="314"/>
    </location>
</feature>
<proteinExistence type="inferred from homology"/>
<reference evidence="7 8" key="1">
    <citation type="submission" date="2024-09" db="EMBL/GenBank/DDBJ databases">
        <title>Rethinking Asexuality: The Enigmatic Case of Functional Sexual Genes in Lepraria (Stereocaulaceae).</title>
        <authorList>
            <person name="Doellman M."/>
            <person name="Sun Y."/>
            <person name="Barcenas-Pena A."/>
            <person name="Lumbsch H.T."/>
            <person name="Grewe F."/>
        </authorList>
    </citation>
    <scope>NUCLEOTIDE SEQUENCE [LARGE SCALE GENOMIC DNA]</scope>
    <source>
        <strain evidence="7 8">Grewe 0041</strain>
    </source>
</reference>
<dbReference type="SMART" id="SM00382">
    <property type="entry name" value="AAA"/>
    <property type="match status" value="1"/>
</dbReference>
<keyword evidence="8" id="KW-1185">Reference proteome</keyword>
<feature type="domain" description="AAA+ ATPase" evidence="6">
    <location>
        <begin position="12"/>
        <end position="149"/>
    </location>
</feature>
<sequence length="462" mass="51913">MNARGLDPRDQIPFSFIFKGPPGTGKTTVARKISELYYQMGILATNEYVDCSASDLIGEFVGHTGPKTQAKLTEARGRVLFVDEAYRFCDGGFGKEAVNELVDCMTKPSFAGKLVVILAGYTNDMDSLLQMNPGLSSRFPEEVIFSNMTPEECLMLLEREVKKSGIDVVPTIKETPSVQYQRMTDTLTELSKLPNWGNGRDIKNVAKSISSAVFASIASGTSTLSVGPSDILRELGAMLKAQRARCAHAIDPHRSTSDLLLPRLTSGPPDPIRTTTSQTTRVEEKDPTPVAEEGEEPQETSDAARSERSVERDPGVTDEIWLQLQANVAAEELVQQQNQERLMAQDREVQAQQQLERTKLDEMRKMEQLMLQAERERKEELERKYEEEKQKALVALKARREAEERRRKALEEAERKRRQEEAIQKKLQDLGVCPMGFRWIKQNNGYRCTGGSHFISNIQLGI</sequence>
<dbReference type="SUPFAM" id="SSF52540">
    <property type="entry name" value="P-loop containing nucleoside triphosphate hydrolases"/>
    <property type="match status" value="1"/>
</dbReference>
<dbReference type="PANTHER" id="PTHR43392:SF2">
    <property type="entry name" value="AAA-TYPE ATPASE FAMILY PROTEIN _ ANKYRIN REPEAT FAMILY PROTEIN"/>
    <property type="match status" value="1"/>
</dbReference>
<name>A0ABR4AX40_9LECA</name>
<evidence type="ECO:0000256" key="4">
    <source>
        <dbReference type="SAM" id="Coils"/>
    </source>
</evidence>
<evidence type="ECO:0000256" key="2">
    <source>
        <dbReference type="ARBA" id="ARBA00022741"/>
    </source>
</evidence>
<evidence type="ECO:0000256" key="5">
    <source>
        <dbReference type="SAM" id="MobiDB-lite"/>
    </source>
</evidence>
<dbReference type="InterPro" id="IPR050773">
    <property type="entry name" value="CbxX/CfxQ_RuBisCO_ESX"/>
</dbReference>
<dbReference type="Gene3D" id="3.40.50.300">
    <property type="entry name" value="P-loop containing nucleotide triphosphate hydrolases"/>
    <property type="match status" value="1"/>
</dbReference>
<keyword evidence="2" id="KW-0547">Nucleotide-binding</keyword>
<dbReference type="InterPro" id="IPR027417">
    <property type="entry name" value="P-loop_NTPase"/>
</dbReference>
<comment type="caution">
    <text evidence="7">The sequence shown here is derived from an EMBL/GenBank/DDBJ whole genome shotgun (WGS) entry which is preliminary data.</text>
</comment>
<dbReference type="InterPro" id="IPR003593">
    <property type="entry name" value="AAA+_ATPase"/>
</dbReference>
<evidence type="ECO:0000259" key="6">
    <source>
        <dbReference type="SMART" id="SM00382"/>
    </source>
</evidence>
<dbReference type="CDD" id="cd00009">
    <property type="entry name" value="AAA"/>
    <property type="match status" value="1"/>
</dbReference>
<evidence type="ECO:0000256" key="1">
    <source>
        <dbReference type="ARBA" id="ARBA00010378"/>
    </source>
</evidence>
<protein>
    <recommendedName>
        <fullName evidence="6">AAA+ ATPase domain-containing protein</fullName>
    </recommendedName>
</protein>
<accession>A0ABR4AX40</accession>
<feature type="region of interest" description="Disordered" evidence="5">
    <location>
        <begin position="257"/>
        <end position="314"/>
    </location>
</feature>
<gene>
    <name evidence="7" type="ORF">ABVK25_009762</name>
</gene>
<dbReference type="InterPro" id="IPR003959">
    <property type="entry name" value="ATPase_AAA_core"/>
</dbReference>
<organism evidence="7 8">
    <name type="scientific">Lepraria finkii</name>
    <dbReference type="NCBI Taxonomy" id="1340010"/>
    <lineage>
        <taxon>Eukaryota</taxon>
        <taxon>Fungi</taxon>
        <taxon>Dikarya</taxon>
        <taxon>Ascomycota</taxon>
        <taxon>Pezizomycotina</taxon>
        <taxon>Lecanoromycetes</taxon>
        <taxon>OSLEUM clade</taxon>
        <taxon>Lecanoromycetidae</taxon>
        <taxon>Lecanorales</taxon>
        <taxon>Lecanorineae</taxon>
        <taxon>Stereocaulaceae</taxon>
        <taxon>Lepraria</taxon>
    </lineage>
</organism>
<evidence type="ECO:0000313" key="7">
    <source>
        <dbReference type="EMBL" id="KAL2050035.1"/>
    </source>
</evidence>
<dbReference type="PANTHER" id="PTHR43392">
    <property type="entry name" value="AAA-TYPE ATPASE FAMILY PROTEIN / ANKYRIN REPEAT FAMILY PROTEIN"/>
    <property type="match status" value="1"/>
</dbReference>
<dbReference type="Pfam" id="PF00004">
    <property type="entry name" value="AAA"/>
    <property type="match status" value="1"/>
</dbReference>
<evidence type="ECO:0000256" key="3">
    <source>
        <dbReference type="ARBA" id="ARBA00022840"/>
    </source>
</evidence>
<dbReference type="Proteomes" id="UP001590951">
    <property type="component" value="Unassembled WGS sequence"/>
</dbReference>
<feature type="coiled-coil region" evidence="4">
    <location>
        <begin position="352"/>
        <end position="430"/>
    </location>
</feature>
<dbReference type="InterPro" id="IPR000641">
    <property type="entry name" value="CbxX/CfxQ"/>
</dbReference>
<comment type="similarity">
    <text evidence="1">Belongs to the CbxX/CfxQ family.</text>
</comment>
<keyword evidence="4" id="KW-0175">Coiled coil</keyword>
<keyword evidence="3" id="KW-0067">ATP-binding</keyword>